<dbReference type="RefSeq" id="WP_135978553.1">
    <property type="nucleotide sequence ID" value="NZ_BQKC01000002.1"/>
</dbReference>
<evidence type="ECO:0000313" key="2">
    <source>
        <dbReference type="EMBL" id="GJM56232.1"/>
    </source>
</evidence>
<proteinExistence type="predicted"/>
<name>A0AAV5B4X2_9ACTN</name>
<comment type="caution">
    <text evidence="2">The sequence shown here is derived from an EMBL/GenBank/DDBJ whole genome shotgun (WGS) entry which is preliminary data.</text>
</comment>
<gene>
    <name evidence="2" type="ORF">ATOP_18870</name>
</gene>
<feature type="region of interest" description="Disordered" evidence="1">
    <location>
        <begin position="61"/>
        <end position="81"/>
    </location>
</feature>
<accession>A0AAV5B4X2</accession>
<evidence type="ECO:0000256" key="1">
    <source>
        <dbReference type="SAM" id="MobiDB-lite"/>
    </source>
</evidence>
<sequence length="126" mass="13861">MRALPLEVFRNPLFEGCSLGGISERYDKVLVVCPEGHVEVDPDDPPENLVRLVQKRGPFGAHTPHLEPVAEPSEGCAPWMPGGTVAGSGDSRWGDLLKTETDLAHGVPLEIFDRSETWDMFRSLSH</sequence>
<dbReference type="AlphaFoldDB" id="A0AAV5B4X2"/>
<protein>
    <submittedName>
        <fullName evidence="2">Uncharacterized protein</fullName>
    </submittedName>
</protein>
<organism evidence="2 3">
    <name type="scientific">Granulimonas faecalis</name>
    <dbReference type="NCBI Taxonomy" id="2894155"/>
    <lineage>
        <taxon>Bacteria</taxon>
        <taxon>Bacillati</taxon>
        <taxon>Actinomycetota</taxon>
        <taxon>Coriobacteriia</taxon>
        <taxon>Coriobacteriales</taxon>
        <taxon>Kribbibacteriaceae</taxon>
        <taxon>Granulimonas</taxon>
    </lineage>
</organism>
<reference evidence="2" key="1">
    <citation type="journal article" date="2022" name="Int. J. Syst. Evol. Microbiol.">
        <title>Granulimonas faecalis gen. nov., sp. nov., and Leptogranulimonas caecicola gen. nov., sp. nov., novel lactate-producing Atopobiaceae bacteria isolated from mouse intestines, and an emended description of the family Atopobiaceae.</title>
        <authorList>
            <person name="Morinaga K."/>
            <person name="Kusada H."/>
            <person name="Sakamoto S."/>
            <person name="Murakami T."/>
            <person name="Toyoda A."/>
            <person name="Mori H."/>
            <person name="Meng X.Y."/>
            <person name="Takashino M."/>
            <person name="Murotomi K."/>
            <person name="Tamaki H."/>
        </authorList>
    </citation>
    <scope>NUCLEOTIDE SEQUENCE</scope>
    <source>
        <strain evidence="2">OPF53</strain>
    </source>
</reference>
<dbReference type="Proteomes" id="UP001055025">
    <property type="component" value="Unassembled WGS sequence"/>
</dbReference>
<evidence type="ECO:0000313" key="3">
    <source>
        <dbReference type="Proteomes" id="UP001055025"/>
    </source>
</evidence>
<dbReference type="EMBL" id="BQKC01000002">
    <property type="protein sequence ID" value="GJM56232.1"/>
    <property type="molecule type" value="Genomic_DNA"/>
</dbReference>
<keyword evidence="3" id="KW-1185">Reference proteome</keyword>